<evidence type="ECO:0000313" key="2">
    <source>
        <dbReference type="EMBL" id="CAL8109714.1"/>
    </source>
</evidence>
<feature type="compositionally biased region" description="Low complexity" evidence="1">
    <location>
        <begin position="1"/>
        <end position="13"/>
    </location>
</feature>
<evidence type="ECO:0000256" key="1">
    <source>
        <dbReference type="SAM" id="MobiDB-lite"/>
    </source>
</evidence>
<comment type="caution">
    <text evidence="2">The sequence shown here is derived from an EMBL/GenBank/DDBJ whole genome shotgun (WGS) entry which is preliminary data.</text>
</comment>
<accession>A0ABP1QQC6</accession>
<feature type="compositionally biased region" description="Basic residues" evidence="1">
    <location>
        <begin position="97"/>
        <end position="110"/>
    </location>
</feature>
<organism evidence="2 3">
    <name type="scientific">Orchesella dallaii</name>
    <dbReference type="NCBI Taxonomy" id="48710"/>
    <lineage>
        <taxon>Eukaryota</taxon>
        <taxon>Metazoa</taxon>
        <taxon>Ecdysozoa</taxon>
        <taxon>Arthropoda</taxon>
        <taxon>Hexapoda</taxon>
        <taxon>Collembola</taxon>
        <taxon>Entomobryomorpha</taxon>
        <taxon>Entomobryoidea</taxon>
        <taxon>Orchesellidae</taxon>
        <taxon>Orchesellinae</taxon>
        <taxon>Orchesella</taxon>
    </lineage>
</organism>
<feature type="region of interest" description="Disordered" evidence="1">
    <location>
        <begin position="127"/>
        <end position="152"/>
    </location>
</feature>
<feature type="compositionally biased region" description="Low complexity" evidence="1">
    <location>
        <begin position="39"/>
        <end position="51"/>
    </location>
</feature>
<gene>
    <name evidence="2" type="ORF">ODALV1_LOCUS13621</name>
</gene>
<dbReference type="Proteomes" id="UP001642540">
    <property type="component" value="Unassembled WGS sequence"/>
</dbReference>
<feature type="compositionally biased region" description="Polar residues" evidence="1">
    <location>
        <begin position="73"/>
        <end position="82"/>
    </location>
</feature>
<sequence length="193" mass="21018">MQSSDSQVVSSQVPADITRNPRHLAPDRYYVGPASHDQSATATTSLRASTLDRSGNPIDFNADLDQELKLDISNNNPHNNQFEAKILPNSPQSIPRKSNRGKSRRTKTRPPKNVIIYSLPEQSFFAAGGGDDSSTYSDDSRESSGLRSDLGDEIVEEQSQADSKEFRTSSSSAATQKKALLGQCMAQCIDAIL</sequence>
<feature type="region of interest" description="Disordered" evidence="1">
    <location>
        <begin position="1"/>
        <end position="58"/>
    </location>
</feature>
<dbReference type="EMBL" id="CAXLJM020000041">
    <property type="protein sequence ID" value="CAL8109714.1"/>
    <property type="molecule type" value="Genomic_DNA"/>
</dbReference>
<name>A0ABP1QQC6_9HEXA</name>
<keyword evidence="3" id="KW-1185">Reference proteome</keyword>
<feature type="region of interest" description="Disordered" evidence="1">
    <location>
        <begin position="73"/>
        <end position="113"/>
    </location>
</feature>
<evidence type="ECO:0000313" key="3">
    <source>
        <dbReference type="Proteomes" id="UP001642540"/>
    </source>
</evidence>
<reference evidence="2 3" key="1">
    <citation type="submission" date="2024-08" db="EMBL/GenBank/DDBJ databases">
        <authorList>
            <person name="Cucini C."/>
            <person name="Frati F."/>
        </authorList>
    </citation>
    <scope>NUCLEOTIDE SEQUENCE [LARGE SCALE GENOMIC DNA]</scope>
</reference>
<proteinExistence type="predicted"/>
<protein>
    <submittedName>
        <fullName evidence="2">Uncharacterized protein</fullName>
    </submittedName>
</protein>